<keyword evidence="7" id="KW-0472">Membrane</keyword>
<dbReference type="PROSITE" id="PS50055">
    <property type="entry name" value="TYR_PHOSPHATASE_PTP"/>
    <property type="match status" value="1"/>
</dbReference>
<evidence type="ECO:0000256" key="5">
    <source>
        <dbReference type="ARBA" id="ARBA00022801"/>
    </source>
</evidence>
<comment type="subcellular location">
    <subcellularLocation>
        <location evidence="1">Endomembrane system</location>
    </subcellularLocation>
</comment>
<dbReference type="AlphaFoldDB" id="A0A085MCL5"/>
<feature type="domain" description="Tyrosine-protein phosphatase" evidence="9">
    <location>
        <begin position="6"/>
        <end position="282"/>
    </location>
</feature>
<dbReference type="GO" id="GO:0005737">
    <property type="term" value="C:cytoplasm"/>
    <property type="evidence" value="ECO:0007669"/>
    <property type="project" value="TreeGrafter"/>
</dbReference>
<dbReference type="PANTHER" id="PTHR46047:SF3">
    <property type="entry name" value="TYROSINE-PROTEIN PHOSPHATASE NON-RECEPTOR TYPE 61F"/>
    <property type="match status" value="1"/>
</dbReference>
<evidence type="ECO:0000256" key="1">
    <source>
        <dbReference type="ARBA" id="ARBA00004308"/>
    </source>
</evidence>
<evidence type="ECO:0000313" key="12">
    <source>
        <dbReference type="EMBL" id="KFD68436.1"/>
    </source>
</evidence>
<evidence type="ECO:0000256" key="4">
    <source>
        <dbReference type="ARBA" id="ARBA00022553"/>
    </source>
</evidence>
<dbReference type="Pfam" id="PF00102">
    <property type="entry name" value="Y_phosphatase"/>
    <property type="match status" value="1"/>
</dbReference>
<evidence type="ECO:0000256" key="2">
    <source>
        <dbReference type="ARBA" id="ARBA00009701"/>
    </source>
</evidence>
<dbReference type="EC" id="3.1.3.48" evidence="3"/>
<dbReference type="InterPro" id="IPR016130">
    <property type="entry name" value="Tyr_Pase_AS"/>
</dbReference>
<feature type="domain" description="Tyrosine specific protein phosphatases" evidence="10">
    <location>
        <begin position="195"/>
        <end position="273"/>
    </location>
</feature>
<dbReference type="EMBL" id="KL367505">
    <property type="protein sequence ID" value="KFD68436.1"/>
    <property type="molecule type" value="Genomic_DNA"/>
</dbReference>
<evidence type="ECO:0000256" key="3">
    <source>
        <dbReference type="ARBA" id="ARBA00013064"/>
    </source>
</evidence>
<dbReference type="PROSITE" id="PS00383">
    <property type="entry name" value="TYR_PHOSPHATASE_1"/>
    <property type="match status" value="1"/>
</dbReference>
<keyword evidence="4" id="KW-0597">Phosphoprotein</keyword>
<evidence type="ECO:0000313" key="11">
    <source>
        <dbReference type="EMBL" id="KFD54961.1"/>
    </source>
</evidence>
<keyword evidence="13" id="KW-1185">Reference proteome</keyword>
<dbReference type="InterPro" id="IPR000387">
    <property type="entry name" value="Tyr_Pase_dom"/>
</dbReference>
<evidence type="ECO:0000259" key="9">
    <source>
        <dbReference type="PROSITE" id="PS50055"/>
    </source>
</evidence>
<evidence type="ECO:0000256" key="7">
    <source>
        <dbReference type="ARBA" id="ARBA00023136"/>
    </source>
</evidence>
<dbReference type="Proteomes" id="UP000030764">
    <property type="component" value="Unassembled WGS sequence"/>
</dbReference>
<dbReference type="SUPFAM" id="SSF52799">
    <property type="entry name" value="(Phosphotyrosine protein) phosphatases II"/>
    <property type="match status" value="1"/>
</dbReference>
<keyword evidence="6" id="KW-0904">Protein phosphatase</keyword>
<protein>
    <recommendedName>
        <fullName evidence="3">protein-tyrosine-phosphatase</fullName>
        <ecNumber evidence="3">3.1.3.48</ecNumber>
    </recommendedName>
</protein>
<feature type="region of interest" description="Disordered" evidence="8">
    <location>
        <begin position="299"/>
        <end position="356"/>
    </location>
</feature>
<dbReference type="PRINTS" id="PR00700">
    <property type="entry name" value="PRTYPHPHTASE"/>
</dbReference>
<accession>A0A085MCL5</accession>
<dbReference type="PROSITE" id="PS50056">
    <property type="entry name" value="TYR_PHOSPHATASE_2"/>
    <property type="match status" value="1"/>
</dbReference>
<dbReference type="EMBL" id="KL363203">
    <property type="protein sequence ID" value="KFD54961.1"/>
    <property type="molecule type" value="Genomic_DNA"/>
</dbReference>
<dbReference type="GO" id="GO:0012505">
    <property type="term" value="C:endomembrane system"/>
    <property type="evidence" value="ECO:0007669"/>
    <property type="project" value="UniProtKB-SubCell"/>
</dbReference>
<dbReference type="SMART" id="SM00194">
    <property type="entry name" value="PTPc"/>
    <property type="match status" value="1"/>
</dbReference>
<dbReference type="GO" id="GO:0046426">
    <property type="term" value="P:negative regulation of receptor signaling pathway via JAK-STAT"/>
    <property type="evidence" value="ECO:0007669"/>
    <property type="project" value="TreeGrafter"/>
</dbReference>
<dbReference type="GO" id="GO:0004726">
    <property type="term" value="F:non-membrane spanning protein tyrosine phosphatase activity"/>
    <property type="evidence" value="ECO:0007669"/>
    <property type="project" value="TreeGrafter"/>
</dbReference>
<dbReference type="Proteomes" id="UP000030758">
    <property type="component" value="Unassembled WGS sequence"/>
</dbReference>
<dbReference type="InterPro" id="IPR003595">
    <property type="entry name" value="Tyr_Pase_cat"/>
</dbReference>
<dbReference type="InterPro" id="IPR029021">
    <property type="entry name" value="Prot-tyrosine_phosphatase-like"/>
</dbReference>
<evidence type="ECO:0000259" key="10">
    <source>
        <dbReference type="PROSITE" id="PS50056"/>
    </source>
</evidence>
<keyword evidence="5" id="KW-0378">Hydrolase</keyword>
<reference evidence="11 13" key="1">
    <citation type="journal article" date="2014" name="Nat. Genet.">
        <title>Genome and transcriptome of the porcine whipworm Trichuris suis.</title>
        <authorList>
            <person name="Jex A.R."/>
            <person name="Nejsum P."/>
            <person name="Schwarz E.M."/>
            <person name="Hu L."/>
            <person name="Young N.D."/>
            <person name="Hall R.S."/>
            <person name="Korhonen P.K."/>
            <person name="Liao S."/>
            <person name="Thamsborg S."/>
            <person name="Xia J."/>
            <person name="Xu P."/>
            <person name="Wang S."/>
            <person name="Scheerlinck J.P."/>
            <person name="Hofmann A."/>
            <person name="Sternberg P.W."/>
            <person name="Wang J."/>
            <person name="Gasser R.B."/>
        </authorList>
    </citation>
    <scope>NUCLEOTIDE SEQUENCE [LARGE SCALE GENOMIC DNA]</scope>
    <source>
        <strain evidence="12">DCEP-RM93F</strain>
        <strain evidence="11">DCEP-RM93M</strain>
    </source>
</reference>
<sequence>MSLSYIHESFRDIEKKKMWQAVFQKIELDSSEFETTDEEGRKRENAHLNRYTNVLPYDHTRVLLPNGSYINANHVLLPGTNLNLILTQGPMSNTQKDFWQMIWEKKCAAIVMLTRFVESGRPKSFPYLPSCRHNTNAPNVLVVDNYEIKESGLVNQAHFDVRKLVLLSKKSKEQRVVKHYHLKCWPDFDVPESTDYFLDVLAELYKEDSMDGTFPTVVHCSAGVGRSGTFAAVYACLLKMRATNDLNDINLPELVVQLRKCRMGLIQTPEQLRYCWKVVLDAVNSSKWRPLLGLPEPLGSKNADDAAADGETETSRPTKRRRSEKDNSNVLDVVDSTGSVVPKIADENSTGSSDKQ</sequence>
<dbReference type="InterPro" id="IPR051985">
    <property type="entry name" value="NR_tyrosine_phosphatase"/>
</dbReference>
<dbReference type="GO" id="GO:0070373">
    <property type="term" value="P:negative regulation of ERK1 and ERK2 cascade"/>
    <property type="evidence" value="ECO:0007669"/>
    <property type="project" value="TreeGrafter"/>
</dbReference>
<dbReference type="PANTHER" id="PTHR46047">
    <property type="entry name" value="TYROSINE-PROTEIN PHOSPHATASE NON-RECEPTOR TYPE 61F"/>
    <property type="match status" value="1"/>
</dbReference>
<evidence type="ECO:0000256" key="8">
    <source>
        <dbReference type="SAM" id="MobiDB-lite"/>
    </source>
</evidence>
<gene>
    <name evidence="11" type="ORF">M513_04143</name>
    <name evidence="12" type="ORF">M514_04143</name>
</gene>
<organism evidence="11 13">
    <name type="scientific">Trichuris suis</name>
    <name type="common">pig whipworm</name>
    <dbReference type="NCBI Taxonomy" id="68888"/>
    <lineage>
        <taxon>Eukaryota</taxon>
        <taxon>Metazoa</taxon>
        <taxon>Ecdysozoa</taxon>
        <taxon>Nematoda</taxon>
        <taxon>Enoplea</taxon>
        <taxon>Dorylaimia</taxon>
        <taxon>Trichinellida</taxon>
        <taxon>Trichuridae</taxon>
        <taxon>Trichuris</taxon>
    </lineage>
</organism>
<dbReference type="InterPro" id="IPR000242">
    <property type="entry name" value="PTP_cat"/>
</dbReference>
<evidence type="ECO:0000313" key="13">
    <source>
        <dbReference type="Proteomes" id="UP000030764"/>
    </source>
</evidence>
<name>A0A085MCL5_9BILA</name>
<dbReference type="GO" id="GO:0005634">
    <property type="term" value="C:nucleus"/>
    <property type="evidence" value="ECO:0007669"/>
    <property type="project" value="TreeGrafter"/>
</dbReference>
<dbReference type="Gene3D" id="3.90.190.10">
    <property type="entry name" value="Protein tyrosine phosphatase superfamily"/>
    <property type="match status" value="1"/>
</dbReference>
<proteinExistence type="inferred from homology"/>
<dbReference type="GO" id="GO:0019901">
    <property type="term" value="F:protein kinase binding"/>
    <property type="evidence" value="ECO:0007669"/>
    <property type="project" value="TreeGrafter"/>
</dbReference>
<comment type="similarity">
    <text evidence="2">Belongs to the protein-tyrosine phosphatase family. Non-receptor class 1 subfamily.</text>
</comment>
<dbReference type="SMART" id="SM00404">
    <property type="entry name" value="PTPc_motif"/>
    <property type="match status" value="1"/>
</dbReference>
<evidence type="ECO:0000256" key="6">
    <source>
        <dbReference type="ARBA" id="ARBA00022912"/>
    </source>
</evidence>
<feature type="compositionally biased region" description="Polar residues" evidence="8">
    <location>
        <begin position="347"/>
        <end position="356"/>
    </location>
</feature>